<dbReference type="Proteomes" id="UP000682713">
    <property type="component" value="Unassembled WGS sequence"/>
</dbReference>
<name>A0A942TKP7_9BACI</name>
<keyword evidence="4" id="KW-1185">Reference proteome</keyword>
<dbReference type="GO" id="GO:0009294">
    <property type="term" value="P:DNA-mediated transformation"/>
    <property type="evidence" value="ECO:0007669"/>
    <property type="project" value="InterPro"/>
</dbReference>
<dbReference type="InterPro" id="IPR003488">
    <property type="entry name" value="DprA"/>
</dbReference>
<evidence type="ECO:0000259" key="2">
    <source>
        <dbReference type="Pfam" id="PF02481"/>
    </source>
</evidence>
<accession>A0A942TKP7</accession>
<dbReference type="InterPro" id="IPR057666">
    <property type="entry name" value="DrpA_SLOG"/>
</dbReference>
<comment type="similarity">
    <text evidence="1">Belongs to the DprA/Smf family.</text>
</comment>
<dbReference type="PANTHER" id="PTHR43022">
    <property type="entry name" value="PROTEIN SMF"/>
    <property type="match status" value="1"/>
</dbReference>
<dbReference type="AlphaFoldDB" id="A0A942TKP7"/>
<dbReference type="Gene3D" id="3.40.50.450">
    <property type="match status" value="1"/>
</dbReference>
<sequence length="292" mass="32702">MVDIFNKKLFHLVHSSFLTNSSIRKLLKHNPQLKNLYKMPLTQLKQIFQFDSSSMEKFTKEFLSIDVHKLIKLYNSKNIFYITYNDPEYPRQLKEIHDPPLILFYMGDKSLLSKPSIAVVGARAASQYALKGLDFILPQLIKNNIVIVSGLAKGTDTYAHEKTINFGGKTIAVLGGGFFHLYPSENKALAGKIVKNHLLLSEYPPIIKPERWHFPMRNRIISGLAKGTVVIQAKKRSGSLITADMALEAGREVFALPGPINDSLSEGTNHLIQQGAKLVTSGSDILEEIILD</sequence>
<dbReference type="NCBIfam" id="TIGR00732">
    <property type="entry name" value="dprA"/>
    <property type="match status" value="1"/>
</dbReference>
<evidence type="ECO:0000256" key="1">
    <source>
        <dbReference type="ARBA" id="ARBA00006525"/>
    </source>
</evidence>
<gene>
    <name evidence="3" type="primary">dprA</name>
    <name evidence="3" type="ORF">KHA93_04655</name>
</gene>
<dbReference type="PANTHER" id="PTHR43022:SF1">
    <property type="entry name" value="PROTEIN SMF"/>
    <property type="match status" value="1"/>
</dbReference>
<evidence type="ECO:0000313" key="3">
    <source>
        <dbReference type="EMBL" id="MBS4198943.1"/>
    </source>
</evidence>
<dbReference type="EMBL" id="JAGYPJ010000001">
    <property type="protein sequence ID" value="MBS4198943.1"/>
    <property type="molecule type" value="Genomic_DNA"/>
</dbReference>
<comment type="caution">
    <text evidence="3">The sequence shown here is derived from an EMBL/GenBank/DDBJ whole genome shotgun (WGS) entry which is preliminary data.</text>
</comment>
<dbReference type="Pfam" id="PF02481">
    <property type="entry name" value="DNA_processg_A"/>
    <property type="match status" value="1"/>
</dbReference>
<reference evidence="3 4" key="1">
    <citation type="submission" date="2021-05" db="EMBL/GenBank/DDBJ databases">
        <title>Novel Bacillus species.</title>
        <authorList>
            <person name="Liu G."/>
        </authorList>
    </citation>
    <scope>NUCLEOTIDE SEQUENCE [LARGE SCALE GENOMIC DNA]</scope>
    <source>
        <strain evidence="3 4">FJAT-49732</strain>
    </source>
</reference>
<feature type="domain" description="Smf/DprA SLOG" evidence="2">
    <location>
        <begin position="81"/>
        <end position="289"/>
    </location>
</feature>
<evidence type="ECO:0000313" key="4">
    <source>
        <dbReference type="Proteomes" id="UP000682713"/>
    </source>
</evidence>
<proteinExistence type="inferred from homology"/>
<organism evidence="3 4">
    <name type="scientific">Lederbergia citrisecunda</name>
    <dbReference type="NCBI Taxonomy" id="2833583"/>
    <lineage>
        <taxon>Bacteria</taxon>
        <taxon>Bacillati</taxon>
        <taxon>Bacillota</taxon>
        <taxon>Bacilli</taxon>
        <taxon>Bacillales</taxon>
        <taxon>Bacillaceae</taxon>
        <taxon>Lederbergia</taxon>
    </lineage>
</organism>
<protein>
    <submittedName>
        <fullName evidence="3">DNA-processing protein DprA</fullName>
    </submittedName>
</protein>
<dbReference type="SUPFAM" id="SSF102405">
    <property type="entry name" value="MCP/YpsA-like"/>
    <property type="match status" value="1"/>
</dbReference>